<accession>A0A410WVD9</accession>
<dbReference type="InterPro" id="IPR023188">
    <property type="entry name" value="DPS_DNA-bd_CS"/>
</dbReference>
<evidence type="ECO:0000313" key="4">
    <source>
        <dbReference type="EMBL" id="MCY9594370.1"/>
    </source>
</evidence>
<dbReference type="GO" id="GO:0008199">
    <property type="term" value="F:ferric iron binding"/>
    <property type="evidence" value="ECO:0007669"/>
    <property type="project" value="InterPro"/>
</dbReference>
<dbReference type="KEGG" id="pchi:PC41400_12135"/>
<evidence type="ECO:0000256" key="1">
    <source>
        <dbReference type="ARBA" id="ARBA00009497"/>
    </source>
</evidence>
<protein>
    <submittedName>
        <fullName evidence="5">DNA starvation/stationary phase protection protein</fullName>
    </submittedName>
</protein>
<gene>
    <name evidence="4" type="ORF">M5X16_01075</name>
    <name evidence="5" type="ORF">PC41400_12135</name>
</gene>
<reference evidence="4 7" key="2">
    <citation type="submission" date="2022-05" db="EMBL/GenBank/DDBJ databases">
        <title>Genome Sequencing of Bee-Associated Microbes.</title>
        <authorList>
            <person name="Dunlap C."/>
        </authorList>
    </citation>
    <scope>NUCLEOTIDE SEQUENCE [LARGE SCALE GENOMIC DNA]</scope>
    <source>
        <strain evidence="4 7">NRRL B-23120</strain>
    </source>
</reference>
<reference evidence="5 6" key="1">
    <citation type="submission" date="2018-01" db="EMBL/GenBank/DDBJ databases">
        <title>The whole genome sequencing and assembly of Paenibacillus chitinolyticus KCCM 41400 strain.</title>
        <authorList>
            <person name="Kim J.-Y."/>
            <person name="Park M.-K."/>
            <person name="Lee Y.-J."/>
            <person name="Yi H."/>
            <person name="Bahn Y.-S."/>
            <person name="Kim J.F."/>
            <person name="Lee D.-W."/>
        </authorList>
    </citation>
    <scope>NUCLEOTIDE SEQUENCE [LARGE SCALE GENOMIC DNA]</scope>
    <source>
        <strain evidence="5 6">KCCM 41400</strain>
    </source>
</reference>
<dbReference type="Proteomes" id="UP001527202">
    <property type="component" value="Unassembled WGS sequence"/>
</dbReference>
<comment type="similarity">
    <text evidence="1 2">Belongs to the Dps family.</text>
</comment>
<dbReference type="AlphaFoldDB" id="A0A410WVD9"/>
<dbReference type="CDD" id="cd01043">
    <property type="entry name" value="DPS"/>
    <property type="match status" value="1"/>
</dbReference>
<dbReference type="Proteomes" id="UP000288943">
    <property type="component" value="Chromosome"/>
</dbReference>
<evidence type="ECO:0000256" key="2">
    <source>
        <dbReference type="RuleBase" id="RU003875"/>
    </source>
</evidence>
<name>A0A410WVD9_9BACL</name>
<dbReference type="GeneID" id="95375559"/>
<dbReference type="PRINTS" id="PR01346">
    <property type="entry name" value="HELNAPAPROT"/>
</dbReference>
<evidence type="ECO:0000313" key="5">
    <source>
        <dbReference type="EMBL" id="QAV18379.1"/>
    </source>
</evidence>
<dbReference type="RefSeq" id="WP_042228359.1">
    <property type="nucleotide sequence ID" value="NZ_CP026520.1"/>
</dbReference>
<dbReference type="PIRSF" id="PIRSF005900">
    <property type="entry name" value="Dps"/>
    <property type="match status" value="1"/>
</dbReference>
<sequence length="153" mass="17564">MAKTSTAKEKQTVTLLNKQVANWGVMYVKLHQFHWYLKGPSFFVLHVKFEELYKEADLYLDTIAERILGLQGSPLSTTKEFQTNSSIKEVSPERNAGQMVEELIQDFRTITKESKEAIETAENEGDPGTADMLTEICTNLEKHIWMLESYIND</sequence>
<dbReference type="Pfam" id="PF00210">
    <property type="entry name" value="Ferritin"/>
    <property type="match status" value="1"/>
</dbReference>
<keyword evidence="7" id="KW-1185">Reference proteome</keyword>
<organism evidence="5 6">
    <name type="scientific">Paenibacillus chitinolyticus</name>
    <dbReference type="NCBI Taxonomy" id="79263"/>
    <lineage>
        <taxon>Bacteria</taxon>
        <taxon>Bacillati</taxon>
        <taxon>Bacillota</taxon>
        <taxon>Bacilli</taxon>
        <taxon>Bacillales</taxon>
        <taxon>Paenibacillaceae</taxon>
        <taxon>Paenibacillus</taxon>
    </lineage>
</organism>
<evidence type="ECO:0000313" key="7">
    <source>
        <dbReference type="Proteomes" id="UP001527202"/>
    </source>
</evidence>
<dbReference type="Gene3D" id="1.20.1260.10">
    <property type="match status" value="1"/>
</dbReference>
<dbReference type="EMBL" id="CP026520">
    <property type="protein sequence ID" value="QAV18379.1"/>
    <property type="molecule type" value="Genomic_DNA"/>
</dbReference>
<dbReference type="OrthoDB" id="9797023at2"/>
<dbReference type="InterPro" id="IPR009078">
    <property type="entry name" value="Ferritin-like_SF"/>
</dbReference>
<evidence type="ECO:0000313" key="6">
    <source>
        <dbReference type="Proteomes" id="UP000288943"/>
    </source>
</evidence>
<dbReference type="SUPFAM" id="SSF47240">
    <property type="entry name" value="Ferritin-like"/>
    <property type="match status" value="1"/>
</dbReference>
<dbReference type="EMBL" id="JAMDMJ010000001">
    <property type="protein sequence ID" value="MCY9594370.1"/>
    <property type="molecule type" value="Genomic_DNA"/>
</dbReference>
<dbReference type="InterPro" id="IPR008331">
    <property type="entry name" value="Ferritin_DPS_dom"/>
</dbReference>
<dbReference type="InterPro" id="IPR002177">
    <property type="entry name" value="DPS_DNA-bd"/>
</dbReference>
<evidence type="ECO:0000259" key="3">
    <source>
        <dbReference type="Pfam" id="PF00210"/>
    </source>
</evidence>
<proteinExistence type="inferred from homology"/>
<dbReference type="GO" id="GO:0016722">
    <property type="term" value="F:oxidoreductase activity, acting on metal ions"/>
    <property type="evidence" value="ECO:0007669"/>
    <property type="project" value="InterPro"/>
</dbReference>
<dbReference type="InterPro" id="IPR012347">
    <property type="entry name" value="Ferritin-like"/>
</dbReference>
<dbReference type="PANTHER" id="PTHR42932">
    <property type="entry name" value="GENERAL STRESS PROTEIN 20U"/>
    <property type="match status" value="1"/>
</dbReference>
<dbReference type="PROSITE" id="PS00818">
    <property type="entry name" value="DPS_1"/>
    <property type="match status" value="1"/>
</dbReference>
<dbReference type="PANTHER" id="PTHR42932:SF1">
    <property type="entry name" value="GENERAL STRESS PROTEIN 20U"/>
    <property type="match status" value="1"/>
</dbReference>
<feature type="domain" description="Ferritin/DPS" evidence="3">
    <location>
        <begin position="15"/>
        <end position="152"/>
    </location>
</feature>